<sequence length="429" mass="47427">MYTPADLLILPHAFKGAITPFGKRFELSDDWIPSGSYVSPVMRAQNMKQPPLKLFPSPAMTFMDRLKASSSPPSGAVVPHRFMKNGACSPPALALPVVQSHTQFPIDLFSSSPLTSSSSSPISRRPLLRFKARGRISPPRPTNTLFPVSPLTPLTPSPNKLTSVGAKKPISPALDAKPRKRRLSLSMPDSPTCAKRTRYNQREENSAARAPPVLALTKSAQSGPIFSTRTFPSAPFVVSPHFPLFYRRFPASSYFQTMQSGSPYTLFGVSHPGGEYKAPRNVFDLYSARFVKGRGTEKMGLCPICIEPLRRGGEGKKVWLSMKFSAFKCYHMQFHHGISASSGRPLSPPIDFRVVPRSAPKKGERVEVNQGKCRKCLCWVVIETVKDIEVKVPELFWWKHAVACHTGSVLAGEGDVFEEDEVYRVLKGL</sequence>
<dbReference type="Pfam" id="PF14616">
    <property type="entry name" value="Rua1_C"/>
    <property type="match status" value="1"/>
</dbReference>
<accession>A0A8H6WUU5</accession>
<feature type="region of interest" description="Disordered" evidence="1">
    <location>
        <begin position="134"/>
        <end position="210"/>
    </location>
</feature>
<proteinExistence type="predicted"/>
<protein>
    <recommendedName>
        <fullName evidence="2">Transcription regulator Rua1 C-terminal domain-containing protein</fullName>
    </recommendedName>
</protein>
<dbReference type="PANTHER" id="PTHR28125:SF2">
    <property type="entry name" value="MEIOTIC EXPRESSION UP-REGULATED PROTEIN 26"/>
    <property type="match status" value="1"/>
</dbReference>
<dbReference type="AlphaFoldDB" id="A0A8H6WUU5"/>
<reference evidence="3" key="1">
    <citation type="submission" date="2020-05" db="EMBL/GenBank/DDBJ databases">
        <title>Mycena genomes resolve the evolution of fungal bioluminescence.</title>
        <authorList>
            <person name="Tsai I.J."/>
        </authorList>
    </citation>
    <scope>NUCLEOTIDE SEQUENCE</scope>
    <source>
        <strain evidence="3">CCC161011</strain>
    </source>
</reference>
<name>A0A8H6WUU5_9AGAR</name>
<dbReference type="OrthoDB" id="5595379at2759"/>
<evidence type="ECO:0000313" key="4">
    <source>
        <dbReference type="Proteomes" id="UP000620124"/>
    </source>
</evidence>
<evidence type="ECO:0000259" key="2">
    <source>
        <dbReference type="Pfam" id="PF14616"/>
    </source>
</evidence>
<feature type="compositionally biased region" description="Low complexity" evidence="1">
    <location>
        <begin position="144"/>
        <end position="163"/>
    </location>
</feature>
<dbReference type="Proteomes" id="UP000620124">
    <property type="component" value="Unassembled WGS sequence"/>
</dbReference>
<dbReference type="PANTHER" id="PTHR28125">
    <property type="entry name" value="MEIOTIC EXPRESSION UP-REGULATED PROTEIN 26"/>
    <property type="match status" value="1"/>
</dbReference>
<feature type="domain" description="Transcription regulator Rua1 C-terminal" evidence="2">
    <location>
        <begin position="282"/>
        <end position="405"/>
    </location>
</feature>
<dbReference type="EMBL" id="JACAZI010000034">
    <property type="protein sequence ID" value="KAF7329033.1"/>
    <property type="molecule type" value="Genomic_DNA"/>
</dbReference>
<evidence type="ECO:0000313" key="3">
    <source>
        <dbReference type="EMBL" id="KAF7329033.1"/>
    </source>
</evidence>
<gene>
    <name evidence="3" type="ORF">MVEN_02533400</name>
</gene>
<keyword evidence="4" id="KW-1185">Reference proteome</keyword>
<organism evidence="3 4">
    <name type="scientific">Mycena venus</name>
    <dbReference type="NCBI Taxonomy" id="2733690"/>
    <lineage>
        <taxon>Eukaryota</taxon>
        <taxon>Fungi</taxon>
        <taxon>Dikarya</taxon>
        <taxon>Basidiomycota</taxon>
        <taxon>Agaricomycotina</taxon>
        <taxon>Agaricomycetes</taxon>
        <taxon>Agaricomycetidae</taxon>
        <taxon>Agaricales</taxon>
        <taxon>Marasmiineae</taxon>
        <taxon>Mycenaceae</taxon>
        <taxon>Mycena</taxon>
    </lineage>
</organism>
<evidence type="ECO:0000256" key="1">
    <source>
        <dbReference type="SAM" id="MobiDB-lite"/>
    </source>
</evidence>
<dbReference type="InterPro" id="IPR028012">
    <property type="entry name" value="Rua1_C"/>
</dbReference>
<comment type="caution">
    <text evidence="3">The sequence shown here is derived from an EMBL/GenBank/DDBJ whole genome shotgun (WGS) entry which is preliminary data.</text>
</comment>